<dbReference type="AlphaFoldDB" id="A0A919K976"/>
<keyword evidence="3" id="KW-1185">Reference proteome</keyword>
<comment type="caution">
    <text evidence="2">The sequence shown here is derived from an EMBL/GenBank/DDBJ whole genome shotgun (WGS) entry which is preliminary data.</text>
</comment>
<proteinExistence type="predicted"/>
<keyword evidence="1" id="KW-0472">Membrane</keyword>
<reference evidence="2" key="1">
    <citation type="submission" date="2021-01" db="EMBL/GenBank/DDBJ databases">
        <title>Whole genome shotgun sequence of Actinoplanes rishiriensis NBRC 108556.</title>
        <authorList>
            <person name="Komaki H."/>
            <person name="Tamura T."/>
        </authorList>
    </citation>
    <scope>NUCLEOTIDE SEQUENCE</scope>
    <source>
        <strain evidence="2">NBRC 108556</strain>
    </source>
</reference>
<evidence type="ECO:0000313" key="2">
    <source>
        <dbReference type="EMBL" id="GIF02344.1"/>
    </source>
</evidence>
<feature type="transmembrane region" description="Helical" evidence="1">
    <location>
        <begin position="20"/>
        <end position="45"/>
    </location>
</feature>
<keyword evidence="1" id="KW-0812">Transmembrane</keyword>
<sequence>MPATLATATAAADHTNGLIGLIFITSVLLTLGYGIGCWLWPFAACTRCKGNGKRRSPFGRAFGDCRRCNGSGKSLRIGRRIINNLRDLHDKGTR</sequence>
<dbReference type="Proteomes" id="UP000636960">
    <property type="component" value="Unassembled WGS sequence"/>
</dbReference>
<evidence type="ECO:0000256" key="1">
    <source>
        <dbReference type="SAM" id="Phobius"/>
    </source>
</evidence>
<organism evidence="2 3">
    <name type="scientific">Paractinoplanes rishiriensis</name>
    <dbReference type="NCBI Taxonomy" id="1050105"/>
    <lineage>
        <taxon>Bacteria</taxon>
        <taxon>Bacillati</taxon>
        <taxon>Actinomycetota</taxon>
        <taxon>Actinomycetes</taxon>
        <taxon>Micromonosporales</taxon>
        <taxon>Micromonosporaceae</taxon>
        <taxon>Paractinoplanes</taxon>
    </lineage>
</organism>
<keyword evidence="1" id="KW-1133">Transmembrane helix</keyword>
<dbReference type="EMBL" id="BOMV01000131">
    <property type="protein sequence ID" value="GIF02344.1"/>
    <property type="molecule type" value="Genomic_DNA"/>
</dbReference>
<dbReference type="RefSeq" id="WP_203791505.1">
    <property type="nucleotide sequence ID" value="NZ_BOMV01000131.1"/>
</dbReference>
<name>A0A919K976_9ACTN</name>
<gene>
    <name evidence="2" type="ORF">Ari01nite_98080</name>
</gene>
<protein>
    <submittedName>
        <fullName evidence="2">Uncharacterized protein</fullName>
    </submittedName>
</protein>
<evidence type="ECO:0000313" key="3">
    <source>
        <dbReference type="Proteomes" id="UP000636960"/>
    </source>
</evidence>
<accession>A0A919K976</accession>